<dbReference type="EMBL" id="KV454294">
    <property type="protein sequence ID" value="ODQ73338.1"/>
    <property type="molecule type" value="Genomic_DNA"/>
</dbReference>
<keyword evidence="1" id="KW-0812">Transmembrane</keyword>
<feature type="transmembrane region" description="Helical" evidence="1">
    <location>
        <begin position="27"/>
        <end position="54"/>
    </location>
</feature>
<accession>A0A1E3Q6X9</accession>
<protein>
    <submittedName>
        <fullName evidence="2">Uncharacterized protein</fullName>
    </submittedName>
</protein>
<keyword evidence="1" id="KW-0472">Membrane</keyword>
<sequence>MFQGTVLGFNSEYFFVFPMVFVLREDILYTLMFLLFVYVYVYIHTYASTVLVLWARAVRCYL</sequence>
<organism evidence="2 3">
    <name type="scientific">Lipomyces starkeyi NRRL Y-11557</name>
    <dbReference type="NCBI Taxonomy" id="675824"/>
    <lineage>
        <taxon>Eukaryota</taxon>
        <taxon>Fungi</taxon>
        <taxon>Dikarya</taxon>
        <taxon>Ascomycota</taxon>
        <taxon>Saccharomycotina</taxon>
        <taxon>Lipomycetes</taxon>
        <taxon>Lipomycetales</taxon>
        <taxon>Lipomycetaceae</taxon>
        <taxon>Lipomyces</taxon>
    </lineage>
</organism>
<name>A0A1E3Q6X9_LIPST</name>
<evidence type="ECO:0000313" key="3">
    <source>
        <dbReference type="Proteomes" id="UP000094385"/>
    </source>
</evidence>
<evidence type="ECO:0000313" key="2">
    <source>
        <dbReference type="EMBL" id="ODQ73338.1"/>
    </source>
</evidence>
<reference evidence="2 3" key="1">
    <citation type="journal article" date="2016" name="Proc. Natl. Acad. Sci. U.S.A.">
        <title>Comparative genomics of biotechnologically important yeasts.</title>
        <authorList>
            <person name="Riley R."/>
            <person name="Haridas S."/>
            <person name="Wolfe K.H."/>
            <person name="Lopes M.R."/>
            <person name="Hittinger C.T."/>
            <person name="Goeker M."/>
            <person name="Salamov A.A."/>
            <person name="Wisecaver J.H."/>
            <person name="Long T.M."/>
            <person name="Calvey C.H."/>
            <person name="Aerts A.L."/>
            <person name="Barry K.W."/>
            <person name="Choi C."/>
            <person name="Clum A."/>
            <person name="Coughlan A.Y."/>
            <person name="Deshpande S."/>
            <person name="Douglass A.P."/>
            <person name="Hanson S.J."/>
            <person name="Klenk H.-P."/>
            <person name="LaButti K.M."/>
            <person name="Lapidus A."/>
            <person name="Lindquist E.A."/>
            <person name="Lipzen A.M."/>
            <person name="Meier-Kolthoff J.P."/>
            <person name="Ohm R.A."/>
            <person name="Otillar R.P."/>
            <person name="Pangilinan J.L."/>
            <person name="Peng Y."/>
            <person name="Rokas A."/>
            <person name="Rosa C.A."/>
            <person name="Scheuner C."/>
            <person name="Sibirny A.A."/>
            <person name="Slot J.C."/>
            <person name="Stielow J.B."/>
            <person name="Sun H."/>
            <person name="Kurtzman C.P."/>
            <person name="Blackwell M."/>
            <person name="Grigoriev I.V."/>
            <person name="Jeffries T.W."/>
        </authorList>
    </citation>
    <scope>NUCLEOTIDE SEQUENCE [LARGE SCALE GENOMIC DNA]</scope>
    <source>
        <strain evidence="2 3">NRRL Y-11557</strain>
    </source>
</reference>
<dbReference type="AlphaFoldDB" id="A0A1E3Q6X9"/>
<keyword evidence="3" id="KW-1185">Reference proteome</keyword>
<dbReference type="Proteomes" id="UP000094385">
    <property type="component" value="Unassembled WGS sequence"/>
</dbReference>
<gene>
    <name evidence="2" type="ORF">LIPSTDRAFT_290743</name>
</gene>
<keyword evidence="1" id="KW-1133">Transmembrane helix</keyword>
<proteinExistence type="predicted"/>
<evidence type="ECO:0000256" key="1">
    <source>
        <dbReference type="SAM" id="Phobius"/>
    </source>
</evidence>